<keyword evidence="1" id="KW-1133">Transmembrane helix</keyword>
<evidence type="ECO:0000256" key="1">
    <source>
        <dbReference type="SAM" id="Phobius"/>
    </source>
</evidence>
<protein>
    <submittedName>
        <fullName evidence="2">Uncharacterized protein</fullName>
    </submittedName>
</protein>
<name>A0A0J6CXM8_9BACL</name>
<organism evidence="2 3">
    <name type="scientific">Guptibacillus hwajinpoensis</name>
    <dbReference type="NCBI Taxonomy" id="208199"/>
    <lineage>
        <taxon>Bacteria</taxon>
        <taxon>Bacillati</taxon>
        <taxon>Bacillota</taxon>
        <taxon>Bacilli</taxon>
        <taxon>Bacillales</taxon>
        <taxon>Guptibacillaceae</taxon>
        <taxon>Guptibacillus</taxon>
    </lineage>
</organism>
<keyword evidence="1" id="KW-0472">Membrane</keyword>
<dbReference type="RefSeq" id="WP_048309019.1">
    <property type="nucleotide sequence ID" value="NZ_CP119526.1"/>
</dbReference>
<gene>
    <name evidence="2" type="ORF">AB986_00950</name>
</gene>
<keyword evidence="1" id="KW-0812">Transmembrane</keyword>
<proteinExistence type="predicted"/>
<evidence type="ECO:0000313" key="2">
    <source>
        <dbReference type="EMBL" id="KMM37935.1"/>
    </source>
</evidence>
<dbReference type="STRING" id="157733.AB986_00950"/>
<dbReference type="Proteomes" id="UP000035996">
    <property type="component" value="Unassembled WGS sequence"/>
</dbReference>
<evidence type="ECO:0000313" key="3">
    <source>
        <dbReference type="Proteomes" id="UP000035996"/>
    </source>
</evidence>
<sequence length="165" mass="19306">MIEKTIIADPSFLGALIGAIITGLIAILVMWRQIVYDKKKKYKEDNRNFVKVLTLIESEGERFYSLGKMIVEFDYDENHMTLESLERMEKVRKNISRVDHNHVPQKYYADFINFQSTLEALLKNIKAGINKEHGSEGNYEMLKGFKNDIDSFVTTKQELLKKYKF</sequence>
<dbReference type="PATRIC" id="fig|157733.3.peg.2393"/>
<reference evidence="2" key="1">
    <citation type="submission" date="2015-06" db="EMBL/GenBank/DDBJ databases">
        <authorList>
            <person name="Liu B."/>
            <person name="Wang J."/>
            <person name="Zhu Y."/>
            <person name="Liu G."/>
            <person name="Chen Q."/>
            <person name="Zheng C."/>
            <person name="Che J."/>
            <person name="Ge C."/>
            <person name="Shi H."/>
            <person name="Pan Z."/>
            <person name="Liu X."/>
        </authorList>
    </citation>
    <scope>NUCLEOTIDE SEQUENCE [LARGE SCALE GENOMIC DNA]</scope>
    <source>
        <strain evidence="2">DSM 16346</strain>
    </source>
</reference>
<feature type="transmembrane region" description="Helical" evidence="1">
    <location>
        <begin position="12"/>
        <end position="31"/>
    </location>
</feature>
<dbReference type="AlphaFoldDB" id="A0A0J6CXM8"/>
<comment type="caution">
    <text evidence="2">The sequence shown here is derived from an EMBL/GenBank/DDBJ whole genome shotgun (WGS) entry which is preliminary data.</text>
</comment>
<keyword evidence="3" id="KW-1185">Reference proteome</keyword>
<accession>A0A0J6CXM8</accession>
<dbReference type="OrthoDB" id="9841636at2"/>
<dbReference type="EMBL" id="LELK01000001">
    <property type="protein sequence ID" value="KMM37935.1"/>
    <property type="molecule type" value="Genomic_DNA"/>
</dbReference>